<dbReference type="InterPro" id="IPR030678">
    <property type="entry name" value="Peptide/Ni-bd"/>
</dbReference>
<dbReference type="EMBL" id="AP014938">
    <property type="protein sequence ID" value="BAS20654.1"/>
    <property type="molecule type" value="Genomic_DNA"/>
</dbReference>
<dbReference type="RefSeq" id="WP_060824594.1">
    <property type="nucleotide sequence ID" value="NZ_AP014938.1"/>
</dbReference>
<dbReference type="InterPro" id="IPR006311">
    <property type="entry name" value="TAT_signal"/>
</dbReference>
<dbReference type="Proteomes" id="UP000066203">
    <property type="component" value="Chromosome"/>
</dbReference>
<dbReference type="InterPro" id="IPR000914">
    <property type="entry name" value="SBP_5_dom"/>
</dbReference>
<dbReference type="PROSITE" id="PS51318">
    <property type="entry name" value="TAT"/>
    <property type="match status" value="1"/>
</dbReference>
<reference evidence="4" key="1">
    <citation type="submission" date="2015-08" db="EMBL/GenBank/DDBJ databases">
        <title>Complete genome sequence of Rothia mucilaginosa strain NUM-Rm6536.</title>
        <authorList>
            <person name="Nambu T."/>
        </authorList>
    </citation>
    <scope>NUCLEOTIDE SEQUENCE [LARGE SCALE GENOMIC DNA]</scope>
    <source>
        <strain evidence="4">NUM-Rm6536</strain>
    </source>
</reference>
<evidence type="ECO:0000313" key="4">
    <source>
        <dbReference type="Proteomes" id="UP000066203"/>
    </source>
</evidence>
<feature type="region of interest" description="Disordered" evidence="1">
    <location>
        <begin position="576"/>
        <end position="644"/>
    </location>
</feature>
<proteinExistence type="predicted"/>
<dbReference type="SUPFAM" id="SSF53850">
    <property type="entry name" value="Periplasmic binding protein-like II"/>
    <property type="match status" value="1"/>
</dbReference>
<protein>
    <recommendedName>
        <fullName evidence="2">Solute-binding protein family 5 domain-containing protein</fullName>
    </recommendedName>
</protein>
<feature type="compositionally biased region" description="Pro residues" evidence="1">
    <location>
        <begin position="606"/>
        <end position="616"/>
    </location>
</feature>
<evidence type="ECO:0000256" key="1">
    <source>
        <dbReference type="SAM" id="MobiDB-lite"/>
    </source>
</evidence>
<evidence type="ECO:0000313" key="3">
    <source>
        <dbReference type="EMBL" id="BAS20654.1"/>
    </source>
</evidence>
<dbReference type="Gene3D" id="3.90.76.10">
    <property type="entry name" value="Dipeptide-binding Protein, Domain 1"/>
    <property type="match status" value="2"/>
</dbReference>
<feature type="region of interest" description="Disordered" evidence="1">
    <location>
        <begin position="193"/>
        <end position="250"/>
    </location>
</feature>
<dbReference type="GO" id="GO:0043190">
    <property type="term" value="C:ATP-binding cassette (ABC) transporter complex"/>
    <property type="evidence" value="ECO:0007669"/>
    <property type="project" value="InterPro"/>
</dbReference>
<dbReference type="PIRSF" id="PIRSF002741">
    <property type="entry name" value="MppA"/>
    <property type="match status" value="1"/>
</dbReference>
<dbReference type="Gene3D" id="3.40.190.10">
    <property type="entry name" value="Periplasmic binding protein-like II"/>
    <property type="match status" value="2"/>
</dbReference>
<organism evidence="3">
    <name type="scientific">Rothia mucilaginosa</name>
    <dbReference type="NCBI Taxonomy" id="43675"/>
    <lineage>
        <taxon>Bacteria</taxon>
        <taxon>Bacillati</taxon>
        <taxon>Actinomycetota</taxon>
        <taxon>Actinomycetes</taxon>
        <taxon>Micrococcales</taxon>
        <taxon>Micrococcaceae</taxon>
        <taxon>Rothia</taxon>
    </lineage>
</organism>
<dbReference type="PATRIC" id="fig|43675.28.peg.1440"/>
<dbReference type="Pfam" id="PF00496">
    <property type="entry name" value="SBP_bac_5"/>
    <property type="match status" value="1"/>
</dbReference>
<accession>A0A0K2S0Q2</accession>
<feature type="compositionally biased region" description="Low complexity" evidence="1">
    <location>
        <begin position="205"/>
        <end position="245"/>
    </location>
</feature>
<dbReference type="AlphaFoldDB" id="A0A0K2S0Q2"/>
<sequence length="720" mass="76080">MQHQPYASSAVGNSDALLRAAAGSSGLSRRAVLRFGALFSAGLALSACSDQSSAGSSADSSASASSADTRRVFRFAQGAAPLGLDPALFPVASTYQVTAQVLQTLLVANHYTGDPEVQDSLCSDWKVSDDRLTHTFVLREVHFSNGVALTADAVVQNFQRWQALATGEGTATLAVPAQPLFAWGFGVPKPGSVDPSAVEPTPVQASPSGAATPTASASASATASETATPSASPSVSASASASDAARPSDKKPAQNASVLYAVQPFMPLVSSVVANGNSVVVTLSRPSLAFPRILTQQAFGIIEPSLFGADLKLTGHPVGTGAFRVESFKDGTVRLLKNTHFEGQAPELDEIQISTLTSSDKRYFALMEGHIDACDQVNSTDLGQLARDGYQTPGRDPFSLVYLGLNTAHPVLKNISVRRAISHAVDRGALRQYYPQGTSDAQTLISPSFRIKADDAKDYTDRNQDMARSLLAAAGYDNQVIECYYPADVSLPWMDTPQKVYSEMVASLIEVGLNIKPVPLPWAEYLPKSREVSSERGITLAGFYGMYRDPYAFFGPVLAPLIAEHQVRSLITNAPSDMTTGLTKKSSDVPSSGGSDSNVRISATPSPHPSYSPDPLTPEEEASASASPSPSATPSPSPTAAAVAPSPRFTEILEAIRTADSADSVDSQRELYAKVLSQLGQFMPAVPLLNVTSKVAVSREVQGYQTEQNAIELFSKLRKL</sequence>
<feature type="domain" description="Solute-binding protein family 5" evidence="2">
    <location>
        <begin position="117"/>
        <end position="558"/>
    </location>
</feature>
<evidence type="ECO:0000259" key="2">
    <source>
        <dbReference type="Pfam" id="PF00496"/>
    </source>
</evidence>
<gene>
    <name evidence="3" type="ORF">RM6536_1407</name>
</gene>
<name>A0A0K2S0Q2_9MICC</name>
<dbReference type="GO" id="GO:0042597">
    <property type="term" value="C:periplasmic space"/>
    <property type="evidence" value="ECO:0007669"/>
    <property type="project" value="UniProtKB-ARBA"/>
</dbReference>
<dbReference type="GO" id="GO:0015833">
    <property type="term" value="P:peptide transport"/>
    <property type="evidence" value="ECO:0007669"/>
    <property type="project" value="TreeGrafter"/>
</dbReference>
<dbReference type="GO" id="GO:1904680">
    <property type="term" value="F:peptide transmembrane transporter activity"/>
    <property type="evidence" value="ECO:0007669"/>
    <property type="project" value="TreeGrafter"/>
</dbReference>
<feature type="compositionally biased region" description="Low complexity" evidence="1">
    <location>
        <begin position="588"/>
        <end position="597"/>
    </location>
</feature>
<dbReference type="InterPro" id="IPR039424">
    <property type="entry name" value="SBP_5"/>
</dbReference>
<dbReference type="PANTHER" id="PTHR30290">
    <property type="entry name" value="PERIPLASMIC BINDING COMPONENT OF ABC TRANSPORTER"/>
    <property type="match status" value="1"/>
</dbReference>
<dbReference type="Gene3D" id="3.10.105.10">
    <property type="entry name" value="Dipeptide-binding Protein, Domain 3"/>
    <property type="match status" value="1"/>
</dbReference>